<evidence type="ECO:0000256" key="9">
    <source>
        <dbReference type="SAM" id="MobiDB-lite"/>
    </source>
</evidence>
<keyword evidence="3" id="KW-0406">Ion transport</keyword>
<evidence type="ECO:0000256" key="3">
    <source>
        <dbReference type="ARBA" id="ARBA00022882"/>
    </source>
</evidence>
<feature type="compositionally biased region" description="Low complexity" evidence="9">
    <location>
        <begin position="1110"/>
        <end position="1138"/>
    </location>
</feature>
<evidence type="ECO:0000259" key="10">
    <source>
        <dbReference type="PROSITE" id="PS50042"/>
    </source>
</evidence>
<dbReference type="PANTHER" id="PTHR10217:SF506">
    <property type="entry name" value="POTASSIUM VOLTAGE-GATED CHANNEL SUBFAMILY H MEMBER 2"/>
    <property type="match status" value="1"/>
</dbReference>
<feature type="compositionally biased region" description="Polar residues" evidence="9">
    <location>
        <begin position="1032"/>
        <end position="1062"/>
    </location>
</feature>
<evidence type="ECO:0000313" key="12">
    <source>
        <dbReference type="Proteomes" id="UP000593565"/>
    </source>
</evidence>
<dbReference type="GO" id="GO:0086091">
    <property type="term" value="P:regulation of heart rate by cardiac conduction"/>
    <property type="evidence" value="ECO:0007669"/>
    <property type="project" value="TreeGrafter"/>
</dbReference>
<evidence type="ECO:0000256" key="6">
    <source>
        <dbReference type="ARBA" id="ARBA00034430"/>
    </source>
</evidence>
<keyword evidence="3" id="KW-0851">Voltage-gated channel</keyword>
<accession>A0A7J6AU71</accession>
<reference evidence="11 12" key="1">
    <citation type="submission" date="2020-02" db="EMBL/GenBank/DDBJ databases">
        <title>A chromosome-scale genome assembly of the black bullhead catfish (Ameiurus melas).</title>
        <authorList>
            <person name="Wen M."/>
            <person name="Zham M."/>
            <person name="Cabau C."/>
            <person name="Klopp C."/>
            <person name="Donnadieu C."/>
            <person name="Roques C."/>
            <person name="Bouchez O."/>
            <person name="Lampietro C."/>
            <person name="Jouanno E."/>
            <person name="Herpin A."/>
            <person name="Louis A."/>
            <person name="Berthelot C."/>
            <person name="Parey E."/>
            <person name="Roest-Crollius H."/>
            <person name="Braasch I."/>
            <person name="Postlethwait J."/>
            <person name="Robinson-Rechavi M."/>
            <person name="Echchiki A."/>
            <person name="Begum T."/>
            <person name="Montfort J."/>
            <person name="Schartl M."/>
            <person name="Bobe J."/>
            <person name="Guiguen Y."/>
        </authorList>
    </citation>
    <scope>NUCLEOTIDE SEQUENCE [LARGE SCALE GENOMIC DNA]</scope>
    <source>
        <strain evidence="11">M_S1</strain>
        <tissue evidence="11">Blood</tissue>
    </source>
</reference>
<dbReference type="InterPro" id="IPR003938">
    <property type="entry name" value="K_chnl_volt-dep_EAG/ELK/ERG"/>
</dbReference>
<feature type="compositionally biased region" description="Low complexity" evidence="9">
    <location>
        <begin position="1068"/>
        <end position="1080"/>
    </location>
</feature>
<keyword evidence="8" id="KW-0175">Coiled coil</keyword>
<gene>
    <name evidence="11" type="ORF">AMELA_G00102910</name>
</gene>
<feature type="region of interest" description="Disordered" evidence="9">
    <location>
        <begin position="935"/>
        <end position="1198"/>
    </location>
</feature>
<protein>
    <recommendedName>
        <fullName evidence="7">Microtubule-associated protein</fullName>
    </recommendedName>
</protein>
<dbReference type="PANTHER" id="PTHR10217">
    <property type="entry name" value="VOLTAGE AND LIGAND GATED POTASSIUM CHANNEL"/>
    <property type="match status" value="1"/>
</dbReference>
<dbReference type="GO" id="GO:0005886">
    <property type="term" value="C:plasma membrane"/>
    <property type="evidence" value="ECO:0007669"/>
    <property type="project" value="TreeGrafter"/>
</dbReference>
<evidence type="ECO:0000256" key="4">
    <source>
        <dbReference type="ARBA" id="ARBA00022958"/>
    </source>
</evidence>
<feature type="compositionally biased region" description="Polar residues" evidence="9">
    <location>
        <begin position="837"/>
        <end position="868"/>
    </location>
</feature>
<feature type="compositionally biased region" description="Polar residues" evidence="9">
    <location>
        <begin position="1181"/>
        <end position="1192"/>
    </location>
</feature>
<evidence type="ECO:0000256" key="1">
    <source>
        <dbReference type="ARBA" id="ARBA00022538"/>
    </source>
</evidence>
<evidence type="ECO:0000256" key="5">
    <source>
        <dbReference type="ARBA" id="ARBA00023303"/>
    </source>
</evidence>
<evidence type="ECO:0000256" key="8">
    <source>
        <dbReference type="SAM" id="Coils"/>
    </source>
</evidence>
<sequence length="1354" mass="148049">MYASIFGNVSAIIQRLYSGTARYHTQMLRVREFIRFHQIPNPLRQRLEEYFQHAWSYTNGIDMNAVLKGFPECLQADICLHLNRTLLQNCKAFKGSTKGCLRALAMKFKTTHAPPGDTLVHGGDVISALYFISRGSIEILRRDVVVAILGKNDVFGEPINLYTKPGKSCADVRALTYCDLHKIEREDVLEVLDMYPEFSDYFWSNLEITFNLRDTTTISGSVKSEESEKDYMKQHMNRSAFSYHHNNEKGVSNIFSFCGESHGHRYQQVPSHSMSCPPPSSSSMGFSHKITHRQCSEVENRLELLQRQLHSLESRMSTDIGAIMQFLQRQMALVPPAYSVVTSPPESSTNTAKLGQKLVQPVNPLETERSAIDSQIRDPVDTGDISKSFELLQDSEEFQLLDCSWSSTPETQGFDLKIQNACEGRMSKSSSPERLTSFMTTVPDRQPEDMIGPLWNPTLERGFCETINHQQPRLRQDLMSSESARRLSLQGAGFCASVHARLCVRAWSYGAPDSERRQAHHSSFETLRRLTKTMDFKGDIHSYGAPKSGQDSLLKKDNLATPEARSFDIKVGDPMDKIGGKKEGFTQQGMNTSANMNVGMAPFQSTKPPTMAESQKTSILHANEQPKPFLAPSKPPDTSTHNILDKPAGQAMLTHSPNKAEQNSSELLGYQGVLHKDATSEEGSDEAVQQKGKKCETSEEAYGLLESLRSPEKTQPKSSFQEDCSPPDNGENWKSEIREWGGGRIQAKKSKSRKKLPEEWASLTNTASPSSDPNTEMDIDMDMFISDMYDTKDPPTTFTEQGGSSSFTTTLHSAIPSTISQANTVLLSNNPDLSKSNQVLSPNLTSGLETTAHSISNPHADTKTFQNNSSVSGPSLSDPSSTVVSQNPAAPASLTSQTKHQEPPLAKSHQVKEDTIAKEKMEKIDTSAKTDILNTVVKAEKPENTEKTDNKKVDNVGKIQEAEKQDSKTEKNGKLEKGSNAEETKKEVKEEKKNGGEKVEKTVKNEKNVKAAKETSKPTAANGTKDLISPDQVKSNKQNSAKPNSHSTGENSGAPTSGSANKTGPVAKKTSPTGTKKPPGIASAHDAKTSENSTSAKRKPPVPKFNEAPKGSFGTKTSGSSVKTSLKKTPAPATDGTPAPRPSRITKPPVPKQMPLPKKPPVPRAPRSARIPNAPLPDLKNVSSKIGSTDNMKYQPGGGKVQIVHKKMDFSHITSRCGSKDNIKHVPGGGNVQILNKKVDLSQVTQKYGSKDSINHKPGNGNVKIESQKSKSKSKMGSMDSVGHEPGADLAEQVGDQQKSEGSPTAPANPPIQTDGGMKEKGLKESSCAPPPAPSEGQGLWNSQSQDKYLPATN</sequence>
<dbReference type="InterPro" id="IPR014710">
    <property type="entry name" value="RmlC-like_jellyroll"/>
</dbReference>
<dbReference type="InterPro" id="IPR050818">
    <property type="entry name" value="KCNH_animal-type"/>
</dbReference>
<proteinExistence type="predicted"/>
<keyword evidence="4" id="KW-0630">Potassium</keyword>
<comment type="subcellular location">
    <subcellularLocation>
        <location evidence="7">Cytoplasm</location>
        <location evidence="7">Cytoskeleton</location>
    </subcellularLocation>
</comment>
<feature type="coiled-coil region" evidence="8">
    <location>
        <begin position="288"/>
        <end position="315"/>
    </location>
</feature>
<dbReference type="Gene3D" id="2.60.120.10">
    <property type="entry name" value="Jelly Rolls"/>
    <property type="match status" value="1"/>
</dbReference>
<dbReference type="GO" id="GO:0015631">
    <property type="term" value="F:tubulin binding"/>
    <property type="evidence" value="ECO:0007669"/>
    <property type="project" value="InterPro"/>
</dbReference>
<feature type="compositionally biased region" description="Basic and acidic residues" evidence="9">
    <location>
        <begin position="731"/>
        <end position="741"/>
    </location>
</feature>
<dbReference type="Gene3D" id="1.10.1200.260">
    <property type="match status" value="1"/>
</dbReference>
<dbReference type="SMART" id="SM00100">
    <property type="entry name" value="cNMP"/>
    <property type="match status" value="1"/>
</dbReference>
<name>A0A7J6AU71_AMEME</name>
<feature type="region of interest" description="Disordered" evidence="9">
    <location>
        <begin position="677"/>
        <end position="775"/>
    </location>
</feature>
<dbReference type="SUPFAM" id="SSF51206">
    <property type="entry name" value="cAMP-binding domain-like"/>
    <property type="match status" value="1"/>
</dbReference>
<dbReference type="PROSITE" id="PS50042">
    <property type="entry name" value="CNMP_BINDING_3"/>
    <property type="match status" value="1"/>
</dbReference>
<organism evidence="11 12">
    <name type="scientific">Ameiurus melas</name>
    <name type="common">Black bullhead</name>
    <name type="synonym">Silurus melas</name>
    <dbReference type="NCBI Taxonomy" id="219545"/>
    <lineage>
        <taxon>Eukaryota</taxon>
        <taxon>Metazoa</taxon>
        <taxon>Chordata</taxon>
        <taxon>Craniata</taxon>
        <taxon>Vertebrata</taxon>
        <taxon>Euteleostomi</taxon>
        <taxon>Actinopterygii</taxon>
        <taxon>Neopterygii</taxon>
        <taxon>Teleostei</taxon>
        <taxon>Ostariophysi</taxon>
        <taxon>Siluriformes</taxon>
        <taxon>Ictaluridae</taxon>
        <taxon>Ameiurus</taxon>
    </lineage>
</organism>
<feature type="compositionally biased region" description="Polar residues" evidence="9">
    <location>
        <begin position="762"/>
        <end position="774"/>
    </location>
</feature>
<keyword evidence="2" id="KW-0631">Potassium channel</keyword>
<dbReference type="Proteomes" id="UP000593565">
    <property type="component" value="Unassembled WGS sequence"/>
</dbReference>
<feature type="compositionally biased region" description="Polar residues" evidence="9">
    <location>
        <begin position="882"/>
        <end position="898"/>
    </location>
</feature>
<evidence type="ECO:0000313" key="11">
    <source>
        <dbReference type="EMBL" id="KAF4086146.1"/>
    </source>
</evidence>
<dbReference type="CDD" id="cd00038">
    <property type="entry name" value="CAP_ED"/>
    <property type="match status" value="1"/>
</dbReference>
<keyword evidence="7" id="KW-0493">Microtubule</keyword>
<dbReference type="EMBL" id="JAAGNN010000008">
    <property type="protein sequence ID" value="KAF4086146.1"/>
    <property type="molecule type" value="Genomic_DNA"/>
</dbReference>
<feature type="compositionally biased region" description="Low complexity" evidence="9">
    <location>
        <begin position="869"/>
        <end position="881"/>
    </location>
</feature>
<dbReference type="GO" id="GO:0005874">
    <property type="term" value="C:microtubule"/>
    <property type="evidence" value="ECO:0007669"/>
    <property type="project" value="UniProtKB-KW"/>
</dbReference>
<feature type="region of interest" description="Disordered" evidence="9">
    <location>
        <begin position="1215"/>
        <end position="1354"/>
    </location>
</feature>
<dbReference type="FunFam" id="1.10.1200.260:FF:000001">
    <property type="entry name" value="Potassium voltage-gated channel subfamily H member 7"/>
    <property type="match status" value="1"/>
</dbReference>
<keyword evidence="5" id="KW-0407">Ion channel</keyword>
<feature type="compositionally biased region" description="Basic and acidic residues" evidence="9">
    <location>
        <begin position="938"/>
        <end position="1016"/>
    </location>
</feature>
<dbReference type="InterPro" id="IPR001084">
    <property type="entry name" value="MAP_tubulin-bd_rpt"/>
</dbReference>
<keyword evidence="12" id="KW-1185">Reference proteome</keyword>
<dbReference type="PROSITE" id="PS00229">
    <property type="entry name" value="TAU_MAP_1"/>
    <property type="match status" value="1"/>
</dbReference>
<keyword evidence="7" id="KW-0206">Cytoskeleton</keyword>
<dbReference type="PRINTS" id="PR01463">
    <property type="entry name" value="EAGCHANLFMLY"/>
</dbReference>
<evidence type="ECO:0000256" key="7">
    <source>
        <dbReference type="RuleBase" id="RU000686"/>
    </source>
</evidence>
<evidence type="ECO:0000256" key="2">
    <source>
        <dbReference type="ARBA" id="ARBA00022826"/>
    </source>
</evidence>
<feature type="compositionally biased region" description="Pro residues" evidence="9">
    <location>
        <begin position="1148"/>
        <end position="1164"/>
    </location>
</feature>
<dbReference type="GO" id="GO:0086013">
    <property type="term" value="P:membrane repolarization during cardiac muscle cell action potential"/>
    <property type="evidence" value="ECO:0007669"/>
    <property type="project" value="TreeGrafter"/>
</dbReference>
<dbReference type="FunFam" id="2.60.120.10:FF:000011">
    <property type="entry name" value="Potassium channel, voltage-gated eag-related subfamily H, member 7"/>
    <property type="match status" value="1"/>
</dbReference>
<dbReference type="InterPro" id="IPR018490">
    <property type="entry name" value="cNMP-bd_dom_sf"/>
</dbReference>
<dbReference type="GO" id="GO:0005242">
    <property type="term" value="F:inward rectifier potassium channel activity"/>
    <property type="evidence" value="ECO:0007669"/>
    <property type="project" value="TreeGrafter"/>
</dbReference>
<keyword evidence="7" id="KW-0963">Cytoplasm</keyword>
<keyword evidence="3" id="KW-0813">Transport</keyword>
<comment type="catalytic activity">
    <reaction evidence="6">
        <text>K(+)(in) = K(+)(out)</text>
        <dbReference type="Rhea" id="RHEA:29463"/>
        <dbReference type="ChEBI" id="CHEBI:29103"/>
    </reaction>
</comment>
<dbReference type="GO" id="GO:0060307">
    <property type="term" value="P:regulation of ventricular cardiac muscle cell membrane repolarization"/>
    <property type="evidence" value="ECO:0007669"/>
    <property type="project" value="TreeGrafter"/>
</dbReference>
<feature type="compositionally biased region" description="Polar residues" evidence="9">
    <location>
        <begin position="1340"/>
        <end position="1354"/>
    </location>
</feature>
<comment type="caution">
    <text evidence="11">The sequence shown here is derived from an EMBL/GenBank/DDBJ whole genome shotgun (WGS) entry which is preliminary data.</text>
</comment>
<keyword evidence="1" id="KW-0633">Potassium transport</keyword>
<dbReference type="GO" id="GO:0034702">
    <property type="term" value="C:monoatomic ion channel complex"/>
    <property type="evidence" value="ECO:0007669"/>
    <property type="project" value="UniProtKB-KW"/>
</dbReference>
<dbReference type="Pfam" id="PF00418">
    <property type="entry name" value="Tubulin-binding"/>
    <property type="match status" value="3"/>
</dbReference>
<dbReference type="InterPro" id="IPR000595">
    <property type="entry name" value="cNMP-bd_dom"/>
</dbReference>
<feature type="domain" description="Cyclic nucleotide-binding" evidence="10">
    <location>
        <begin position="92"/>
        <end position="192"/>
    </location>
</feature>
<dbReference type="PROSITE" id="PS51491">
    <property type="entry name" value="TAU_MAP_2"/>
    <property type="match status" value="3"/>
</dbReference>
<dbReference type="Pfam" id="PF00027">
    <property type="entry name" value="cNMP_binding"/>
    <property type="match status" value="1"/>
</dbReference>
<feature type="region of interest" description="Disordered" evidence="9">
    <location>
        <begin position="837"/>
        <end position="914"/>
    </location>
</feature>